<dbReference type="RefSeq" id="WP_143374760.1">
    <property type="nucleotide sequence ID" value="NZ_VJVZ01000013.1"/>
</dbReference>
<name>A0A552UVS6_9FLAO</name>
<evidence type="ECO:0000256" key="1">
    <source>
        <dbReference type="ARBA" id="ARBA00004442"/>
    </source>
</evidence>
<dbReference type="PROSITE" id="PS51257">
    <property type="entry name" value="PROKAR_LIPOPROTEIN"/>
    <property type="match status" value="1"/>
</dbReference>
<reference evidence="8 9" key="1">
    <citation type="submission" date="2019-07" db="EMBL/GenBank/DDBJ databases">
        <title>Flavobacterium sp. nov., isolated from glacier ice.</title>
        <authorList>
            <person name="Liu Q."/>
            <person name="Xin Y.-H."/>
        </authorList>
    </citation>
    <scope>NUCLEOTIDE SEQUENCE [LARGE SCALE GENOMIC DNA]</scope>
    <source>
        <strain evidence="8 9">ZT4R6</strain>
    </source>
</reference>
<comment type="similarity">
    <text evidence="2">Belongs to the SusD family.</text>
</comment>
<sequence>MKRIKISLLCLFGLYAFSACTSDLDVTPEDDDTLTTEAFYAQPGAYKQALAGVYGNLSITGTGGSGSSLLQGVDAGTSNYGRCIFYMETLTTDEALWSYENDAGLRELQRNIWTADNPVILGMYSRLMLEVALVNEYLRQTTPEKLSGRGVTDATELADIELYRNEARVLRALVYYNMIDIFGKGTFVTENDPINVRGPQYSAQQLYDFVESELTTVLPSLKAARSNEYGRVDQGVANMILAKLYLNANVFIGTPKYAECAAKCTEIIGSGYTLNTNYLNNFTADNQISSEMIFTLQSDGNVTQNYGATTTMINGQVGSIEQNGENFGVSAAAWSGAIRIRRQFAEKFAGNEFTNDVRNTVISGDRAIDITDIADRDQGYIVGKYSNISSTGVVGPNTTFVDTDFPLFRLADVYLMYAECAVRNAAGTTTAQAVTYVNALRMRARGGSVNGNISASELTPDFILDERARELYWEGHRRQDLVRFGRYAGGSYNWAWKGNGSNGVALPNYFNLFPIPTSALNTNPNLTQNTGY</sequence>
<dbReference type="SUPFAM" id="SSF48452">
    <property type="entry name" value="TPR-like"/>
    <property type="match status" value="1"/>
</dbReference>
<evidence type="ECO:0000256" key="5">
    <source>
        <dbReference type="ARBA" id="ARBA00023237"/>
    </source>
</evidence>
<organism evidence="8 9">
    <name type="scientific">Flavobacterium zepuense</name>
    <dbReference type="NCBI Taxonomy" id="2593302"/>
    <lineage>
        <taxon>Bacteria</taxon>
        <taxon>Pseudomonadati</taxon>
        <taxon>Bacteroidota</taxon>
        <taxon>Flavobacteriia</taxon>
        <taxon>Flavobacteriales</taxon>
        <taxon>Flavobacteriaceae</taxon>
        <taxon>Flavobacterium</taxon>
    </lineage>
</organism>
<keyword evidence="4" id="KW-0472">Membrane</keyword>
<accession>A0A552UVS6</accession>
<dbReference type="Gene3D" id="1.25.40.390">
    <property type="match status" value="1"/>
</dbReference>
<dbReference type="InterPro" id="IPR011990">
    <property type="entry name" value="TPR-like_helical_dom_sf"/>
</dbReference>
<proteinExistence type="inferred from homology"/>
<dbReference type="InterPro" id="IPR012944">
    <property type="entry name" value="SusD_RagB_dom"/>
</dbReference>
<protein>
    <submittedName>
        <fullName evidence="8">RagB/SusD family nutrient uptake outer membrane protein</fullName>
    </submittedName>
</protein>
<feature type="chain" id="PRO_5022056115" evidence="6">
    <location>
        <begin position="22"/>
        <end position="532"/>
    </location>
</feature>
<dbReference type="Proteomes" id="UP000320643">
    <property type="component" value="Unassembled WGS sequence"/>
</dbReference>
<keyword evidence="5" id="KW-0998">Cell outer membrane</keyword>
<dbReference type="AlphaFoldDB" id="A0A552UVS6"/>
<dbReference type="Gene3D" id="1.25.40.10">
    <property type="entry name" value="Tetratricopeptide repeat domain"/>
    <property type="match status" value="1"/>
</dbReference>
<keyword evidence="3 6" id="KW-0732">Signal</keyword>
<evidence type="ECO:0000313" key="9">
    <source>
        <dbReference type="Proteomes" id="UP000320643"/>
    </source>
</evidence>
<comment type="caution">
    <text evidence="8">The sequence shown here is derived from an EMBL/GenBank/DDBJ whole genome shotgun (WGS) entry which is preliminary data.</text>
</comment>
<evidence type="ECO:0000256" key="2">
    <source>
        <dbReference type="ARBA" id="ARBA00006275"/>
    </source>
</evidence>
<keyword evidence="9" id="KW-1185">Reference proteome</keyword>
<feature type="domain" description="RagB/SusD" evidence="7">
    <location>
        <begin position="376"/>
        <end position="532"/>
    </location>
</feature>
<dbReference type="EMBL" id="VJVZ01000013">
    <property type="protein sequence ID" value="TRW22343.1"/>
    <property type="molecule type" value="Genomic_DNA"/>
</dbReference>
<evidence type="ECO:0000313" key="8">
    <source>
        <dbReference type="EMBL" id="TRW22343.1"/>
    </source>
</evidence>
<dbReference type="Pfam" id="PF07980">
    <property type="entry name" value="SusD_RagB"/>
    <property type="match status" value="1"/>
</dbReference>
<dbReference type="Gene3D" id="1.10.3780.10">
    <property type="entry name" value="SusD-like"/>
    <property type="match status" value="1"/>
</dbReference>
<evidence type="ECO:0000256" key="3">
    <source>
        <dbReference type="ARBA" id="ARBA00022729"/>
    </source>
</evidence>
<evidence type="ECO:0000256" key="4">
    <source>
        <dbReference type="ARBA" id="ARBA00023136"/>
    </source>
</evidence>
<gene>
    <name evidence="8" type="ORF">FMM05_17715</name>
</gene>
<dbReference type="GO" id="GO:0009279">
    <property type="term" value="C:cell outer membrane"/>
    <property type="evidence" value="ECO:0007669"/>
    <property type="project" value="UniProtKB-SubCell"/>
</dbReference>
<dbReference type="OrthoDB" id="5694214at2"/>
<evidence type="ECO:0000256" key="6">
    <source>
        <dbReference type="SAM" id="SignalP"/>
    </source>
</evidence>
<feature type="signal peptide" evidence="6">
    <location>
        <begin position="1"/>
        <end position="21"/>
    </location>
</feature>
<evidence type="ECO:0000259" key="7">
    <source>
        <dbReference type="Pfam" id="PF07980"/>
    </source>
</evidence>
<comment type="subcellular location">
    <subcellularLocation>
        <location evidence="1">Cell outer membrane</location>
    </subcellularLocation>
</comment>